<dbReference type="AlphaFoldDB" id="F0Z7M5"/>
<dbReference type="GeneID" id="10509345"/>
<evidence type="ECO:0000313" key="21">
    <source>
        <dbReference type="Proteomes" id="UP000001064"/>
    </source>
</evidence>
<feature type="transmembrane region" description="Helical" evidence="19">
    <location>
        <begin position="287"/>
        <end position="306"/>
    </location>
</feature>
<dbReference type="PANTHER" id="PTHR23512">
    <property type="entry name" value="MAJOR FACILITATOR SUPERFAMILY DOMAIN-CONTAINING PROTEIN 1"/>
    <property type="match status" value="1"/>
</dbReference>
<dbReference type="Proteomes" id="UP000001064">
    <property type="component" value="Unassembled WGS sequence"/>
</dbReference>
<evidence type="ECO:0000256" key="6">
    <source>
        <dbReference type="ARBA" id="ARBA00044893"/>
    </source>
</evidence>
<evidence type="ECO:0000256" key="14">
    <source>
        <dbReference type="ARBA" id="ARBA00044985"/>
    </source>
</evidence>
<dbReference type="InterPro" id="IPR036259">
    <property type="entry name" value="MFS_trans_sf"/>
</dbReference>
<evidence type="ECO:0000256" key="10">
    <source>
        <dbReference type="ARBA" id="ARBA00044903"/>
    </source>
</evidence>
<feature type="transmembrane region" description="Helical" evidence="19">
    <location>
        <begin position="247"/>
        <end position="267"/>
    </location>
</feature>
<evidence type="ECO:0000256" key="8">
    <source>
        <dbReference type="ARBA" id="ARBA00044899"/>
    </source>
</evidence>
<evidence type="ECO:0000256" key="16">
    <source>
        <dbReference type="ARBA" id="ARBA00045709"/>
    </source>
</evidence>
<comment type="function">
    <text evidence="16">Lysosomal dipeptide uniporter that selectively exports lysine, arginine or histidine-containing dipeptides with a net positive charge from the lysosome lumen into the cytosol. Could play a role in a specific type of protein O-glycosylation indirectly regulating macrophages migration and tissue invasion. Also essential for liver homeostasis.</text>
</comment>
<feature type="transmembrane region" description="Helical" evidence="19">
    <location>
        <begin position="313"/>
        <end position="332"/>
    </location>
</feature>
<evidence type="ECO:0000313" key="20">
    <source>
        <dbReference type="EMBL" id="EGC40040.1"/>
    </source>
</evidence>
<gene>
    <name evidence="20" type="ORF">DICPUDRAFT_25815</name>
</gene>
<comment type="catalytic activity">
    <reaction evidence="11">
        <text>L-histidyl-L-alpha-amino acid(out) = L-histidyl-L-alpha-amino acid(in)</text>
        <dbReference type="Rhea" id="RHEA:79379"/>
        <dbReference type="ChEBI" id="CHEBI:229964"/>
    </reaction>
</comment>
<accession>F0Z7M5</accession>
<dbReference type="STRING" id="5786.F0Z7M5"/>
<comment type="catalytic activity">
    <reaction evidence="9">
        <text>L-lysyl-L-lysine(out) = L-lysyl-L-lysine(in)</text>
        <dbReference type="Rhea" id="RHEA:79403"/>
        <dbReference type="ChEBI" id="CHEBI:229956"/>
    </reaction>
</comment>
<feature type="transmembrane region" description="Helical" evidence="19">
    <location>
        <begin position="107"/>
        <end position="126"/>
    </location>
</feature>
<organism evidence="20 21">
    <name type="scientific">Dictyostelium purpureum</name>
    <name type="common">Slime mold</name>
    <dbReference type="NCBI Taxonomy" id="5786"/>
    <lineage>
        <taxon>Eukaryota</taxon>
        <taxon>Amoebozoa</taxon>
        <taxon>Evosea</taxon>
        <taxon>Eumycetozoa</taxon>
        <taxon>Dictyostelia</taxon>
        <taxon>Dictyosteliales</taxon>
        <taxon>Dictyosteliaceae</taxon>
        <taxon>Dictyostelium</taxon>
    </lineage>
</organism>
<feature type="transmembrane region" description="Helical" evidence="19">
    <location>
        <begin position="47"/>
        <end position="68"/>
    </location>
</feature>
<comment type="catalytic activity">
    <reaction evidence="4">
        <text>L-alpha-aminoacyl-L-histidine(out) = L-alpha-aminoacyl-L-histidine(in)</text>
        <dbReference type="Rhea" id="RHEA:79375"/>
        <dbReference type="ChEBI" id="CHEBI:229967"/>
    </reaction>
</comment>
<dbReference type="InterPro" id="IPR052187">
    <property type="entry name" value="MFSD1"/>
</dbReference>
<dbReference type="VEuPathDB" id="AmoebaDB:DICPUDRAFT_25815"/>
<evidence type="ECO:0000256" key="9">
    <source>
        <dbReference type="ARBA" id="ARBA00044900"/>
    </source>
</evidence>
<comment type="catalytic activity">
    <reaction evidence="10">
        <text>L-arginyl-glycine(out) = L-arginyl-glycine(in)</text>
        <dbReference type="Rhea" id="RHEA:79391"/>
        <dbReference type="ChEBI" id="CHEBI:229955"/>
    </reaction>
</comment>
<dbReference type="Gene3D" id="1.20.1250.20">
    <property type="entry name" value="MFS general substrate transporter like domains"/>
    <property type="match status" value="1"/>
</dbReference>
<keyword evidence="19" id="KW-1133">Transmembrane helix</keyword>
<dbReference type="Pfam" id="PF07690">
    <property type="entry name" value="MFS_1"/>
    <property type="match status" value="1"/>
</dbReference>
<evidence type="ECO:0000256" key="1">
    <source>
        <dbReference type="ARBA" id="ARBA00044876"/>
    </source>
</evidence>
<dbReference type="KEGG" id="dpp:DICPUDRAFT_25815"/>
<evidence type="ECO:0000256" key="7">
    <source>
        <dbReference type="ARBA" id="ARBA00044898"/>
    </source>
</evidence>
<dbReference type="RefSeq" id="XP_003283389.1">
    <property type="nucleotide sequence ID" value="XM_003283341.1"/>
</dbReference>
<evidence type="ECO:0000256" key="11">
    <source>
        <dbReference type="ARBA" id="ARBA00044912"/>
    </source>
</evidence>
<keyword evidence="21" id="KW-1185">Reference proteome</keyword>
<protein>
    <recommendedName>
        <fullName evidence="14">Lysosomal dipeptide transporter MFSD1</fullName>
    </recommendedName>
    <alternativeName>
        <fullName evidence="15">Major facilitator superfamily domain-containing protein 1</fullName>
    </alternativeName>
</protein>
<dbReference type="PANTHER" id="PTHR23512:SF2">
    <property type="entry name" value="MAJOR FACILITATOR SUPERFAMILY (MFS) PROFILE DOMAIN-CONTAINING PROTEIN"/>
    <property type="match status" value="1"/>
</dbReference>
<feature type="transmembrane region" description="Helical" evidence="19">
    <location>
        <begin position="402"/>
        <end position="421"/>
    </location>
</feature>
<feature type="transmembrane region" description="Helical" evidence="19">
    <location>
        <begin position="338"/>
        <end position="363"/>
    </location>
</feature>
<evidence type="ECO:0000256" key="19">
    <source>
        <dbReference type="SAM" id="Phobius"/>
    </source>
</evidence>
<evidence type="ECO:0000256" key="12">
    <source>
        <dbReference type="ARBA" id="ARBA00044919"/>
    </source>
</evidence>
<keyword evidence="19" id="KW-0472">Membrane</keyword>
<feature type="transmembrane region" description="Helical" evidence="19">
    <location>
        <begin position="75"/>
        <end position="95"/>
    </location>
</feature>
<feature type="transmembrane region" description="Helical" evidence="19">
    <location>
        <begin position="7"/>
        <end position="27"/>
    </location>
</feature>
<dbReference type="OrthoDB" id="424834at2759"/>
<evidence type="ECO:0000256" key="3">
    <source>
        <dbReference type="ARBA" id="ARBA00044881"/>
    </source>
</evidence>
<reference evidence="21" key="1">
    <citation type="journal article" date="2011" name="Genome Biol.">
        <title>Comparative genomics of the social amoebae Dictyostelium discoideum and Dictyostelium purpureum.</title>
        <authorList>
            <consortium name="US DOE Joint Genome Institute (JGI-PGF)"/>
            <person name="Sucgang R."/>
            <person name="Kuo A."/>
            <person name="Tian X."/>
            <person name="Salerno W."/>
            <person name="Parikh A."/>
            <person name="Feasley C.L."/>
            <person name="Dalin E."/>
            <person name="Tu H."/>
            <person name="Huang E."/>
            <person name="Barry K."/>
            <person name="Lindquist E."/>
            <person name="Shapiro H."/>
            <person name="Bruce D."/>
            <person name="Schmutz J."/>
            <person name="Salamov A."/>
            <person name="Fey P."/>
            <person name="Gaudet P."/>
            <person name="Anjard C."/>
            <person name="Babu M.M."/>
            <person name="Basu S."/>
            <person name="Bushmanova Y."/>
            <person name="van der Wel H."/>
            <person name="Katoh-Kurasawa M."/>
            <person name="Dinh C."/>
            <person name="Coutinho P.M."/>
            <person name="Saito T."/>
            <person name="Elias M."/>
            <person name="Schaap P."/>
            <person name="Kay R.R."/>
            <person name="Henrissat B."/>
            <person name="Eichinger L."/>
            <person name="Rivero F."/>
            <person name="Putnam N.H."/>
            <person name="West C.M."/>
            <person name="Loomis W.F."/>
            <person name="Chisholm R.L."/>
            <person name="Shaulsky G."/>
            <person name="Strassmann J.E."/>
            <person name="Queller D.C."/>
            <person name="Kuspa A."/>
            <person name="Grigoriev I.V."/>
        </authorList>
    </citation>
    <scope>NUCLEOTIDE SEQUENCE [LARGE SCALE GENOMIC DNA]</scope>
    <source>
        <strain evidence="21">QSDP1</strain>
    </source>
</reference>
<dbReference type="FunCoup" id="F0Z7M5">
    <property type="interactions" value="2"/>
</dbReference>
<keyword evidence="19" id="KW-0812">Transmembrane</keyword>
<comment type="catalytic activity">
    <reaction evidence="5">
        <text>L-lysyl-L-alpha-amino acid(out) = L-lysyl-L-alpha-amino acid(in)</text>
        <dbReference type="Rhea" id="RHEA:79387"/>
        <dbReference type="ChEBI" id="CHEBI:229965"/>
    </reaction>
</comment>
<dbReference type="OMA" id="WFYWGNL"/>
<comment type="catalytic activity">
    <reaction evidence="3">
        <text>L-alpha-aminoacyl-L-arginine(out) = L-alpha-aminoacyl-L-arginine(in)</text>
        <dbReference type="Rhea" id="RHEA:79367"/>
        <dbReference type="ChEBI" id="CHEBI:229968"/>
    </reaction>
</comment>
<dbReference type="GO" id="GO:0022857">
    <property type="term" value="F:transmembrane transporter activity"/>
    <property type="evidence" value="ECO:0007669"/>
    <property type="project" value="InterPro"/>
</dbReference>
<comment type="catalytic activity">
    <reaction evidence="6">
        <text>L-alpha-aminoacyl-L-lysine(out) = L-alpha-aminoacyl-L-lysine(in)</text>
        <dbReference type="Rhea" id="RHEA:79383"/>
        <dbReference type="ChEBI" id="CHEBI:229966"/>
    </reaction>
</comment>
<evidence type="ECO:0000256" key="17">
    <source>
        <dbReference type="ARBA" id="ARBA00046376"/>
    </source>
</evidence>
<evidence type="ECO:0000256" key="15">
    <source>
        <dbReference type="ARBA" id="ARBA00045018"/>
    </source>
</evidence>
<dbReference type="SUPFAM" id="SSF103473">
    <property type="entry name" value="MFS general substrate transporter"/>
    <property type="match status" value="1"/>
</dbReference>
<comment type="catalytic activity">
    <reaction evidence="12">
        <text>L-alanyl-L-lysine(out) = L-alanyl-L-lysine(in)</text>
        <dbReference type="Rhea" id="RHEA:79415"/>
        <dbReference type="ChEBI" id="CHEBI:192470"/>
    </reaction>
</comment>
<evidence type="ECO:0000256" key="13">
    <source>
        <dbReference type="ARBA" id="ARBA00044924"/>
    </source>
</evidence>
<dbReference type="InParanoid" id="F0Z7M5"/>
<proteinExistence type="predicted"/>
<evidence type="ECO:0000256" key="5">
    <source>
        <dbReference type="ARBA" id="ARBA00044891"/>
    </source>
</evidence>
<name>F0Z7M5_DICPU</name>
<comment type="catalytic activity">
    <reaction evidence="7">
        <text>L-aspartyl-L-lysine(out) = L-aspartyl-L-lysine(in)</text>
        <dbReference type="Rhea" id="RHEA:79411"/>
        <dbReference type="ChEBI" id="CHEBI:229953"/>
    </reaction>
</comment>
<evidence type="ECO:0000256" key="18">
    <source>
        <dbReference type="SAM" id="MobiDB-lite"/>
    </source>
</evidence>
<comment type="catalytic activity">
    <reaction evidence="1">
        <text>L-lysyl-L-alanine(out) = L-lysyl-L-alanine(in)</text>
        <dbReference type="Rhea" id="RHEA:79399"/>
        <dbReference type="ChEBI" id="CHEBI:229954"/>
    </reaction>
</comment>
<dbReference type="InterPro" id="IPR011701">
    <property type="entry name" value="MFS"/>
</dbReference>
<evidence type="ECO:0000256" key="2">
    <source>
        <dbReference type="ARBA" id="ARBA00044878"/>
    </source>
</evidence>
<comment type="subunit">
    <text evidence="17">Homodimer. Interacts with lysosomal protein GLMP (via lumenal domain); the interaction starts while both proteins are still in the endoplasmic reticulum and is required for stabilization of MFSD1 in lysosomes but has no direct effect on its targeting to lysosomes or transporter activity.</text>
</comment>
<dbReference type="eggNOG" id="ENOG502RDKK">
    <property type="taxonomic scope" value="Eukaryota"/>
</dbReference>
<comment type="catalytic activity">
    <reaction evidence="2">
        <text>L-histidyl-glycine(out) = L-histidyl-glycine(in)</text>
        <dbReference type="Rhea" id="RHEA:79395"/>
        <dbReference type="ChEBI" id="CHEBI:229957"/>
    </reaction>
</comment>
<dbReference type="EMBL" id="GL870947">
    <property type="protein sequence ID" value="EGC40040.1"/>
    <property type="molecule type" value="Genomic_DNA"/>
</dbReference>
<feature type="transmembrane region" description="Helical" evidence="19">
    <location>
        <begin position="370"/>
        <end position="390"/>
    </location>
</feature>
<feature type="compositionally biased region" description="Polar residues" evidence="18">
    <location>
        <begin position="179"/>
        <end position="198"/>
    </location>
</feature>
<sequence length="484" mass="53698">MVFIGGILIDIVGTNIISVIFCGLALLSSFVTVISTPHYKGLMVGRFLLGSGGETLLSCAATMIPLWFSAKEVPLCMGFFASWVYWGNLTALIILPRINEVAGFRAAMWFIFGVFVLEFVLNLLLIRFKEKLSWTVKGENGELKNIASLQNMNLISRTSSTADILDSEGRELNNEDDQSTAPTFSSNDSTPIESTTPLSSDEMMLEDGMIINEIKSDINNPQLSKYRLFVIKIKEIKEQAVLLPKRFWLLSIICFIGYYTMFGLAIIGTDVLKSKFDYNEKTSANYMASEAMVNGILPVFTGLLIQNIRGRKIQIMAFASFLLGLGVLLLNITDVNPLPWIIICGVGFSLLNTTLFSCIPLLVDMSIVGTAYGIVTTAYNCNIIIFPPILDAIKEHTGSYTIPLYFLSFTSVITISLLGLLKYWDTQVPLSQSLDSPLTTINLNVINENNNSIELKDDENLIKNQNNEETIDNLNENENNSILV</sequence>
<feature type="region of interest" description="Disordered" evidence="18">
    <location>
        <begin position="171"/>
        <end position="198"/>
    </location>
</feature>
<evidence type="ECO:0000256" key="4">
    <source>
        <dbReference type="ARBA" id="ARBA00044884"/>
    </source>
</evidence>
<comment type="catalytic activity">
    <reaction evidence="13">
        <text>L-lysyl-glycine(out) = L-lysyl-glycine(in)</text>
        <dbReference type="Rhea" id="RHEA:79407"/>
        <dbReference type="ChEBI" id="CHEBI:191202"/>
    </reaction>
</comment>
<comment type="catalytic activity">
    <reaction evidence="8">
        <text>L-arginyl-L-alpha-amino acid(out) = L-arginyl-L-alpha-amino acid(in)</text>
        <dbReference type="Rhea" id="RHEA:79371"/>
        <dbReference type="ChEBI" id="CHEBI:84315"/>
    </reaction>
</comment>